<proteinExistence type="predicted"/>
<accession>A0ABW6UCB2</accession>
<keyword evidence="1" id="KW-1133">Transmembrane helix</keyword>
<keyword evidence="3" id="KW-1185">Reference proteome</keyword>
<comment type="caution">
    <text evidence="2">The sequence shown here is derived from an EMBL/GenBank/DDBJ whole genome shotgun (WGS) entry which is preliminary data.</text>
</comment>
<evidence type="ECO:0000256" key="1">
    <source>
        <dbReference type="SAM" id="Phobius"/>
    </source>
</evidence>
<dbReference type="EMBL" id="JBIAWJ010000001">
    <property type="protein sequence ID" value="MFF4520189.1"/>
    <property type="molecule type" value="Genomic_DNA"/>
</dbReference>
<sequence length="52" mass="5222">MSTATGVYLYVAMAGALFVLAAVPAIMLVRNRPAAPAVPGAPQRPDAAAVGR</sequence>
<feature type="transmembrane region" description="Helical" evidence="1">
    <location>
        <begin position="6"/>
        <end position="29"/>
    </location>
</feature>
<gene>
    <name evidence="2" type="ORF">ACFY1D_01735</name>
</gene>
<reference evidence="2 3" key="1">
    <citation type="submission" date="2024-10" db="EMBL/GenBank/DDBJ databases">
        <title>The Natural Products Discovery Center: Release of the First 8490 Sequenced Strains for Exploring Actinobacteria Biosynthetic Diversity.</title>
        <authorList>
            <person name="Kalkreuter E."/>
            <person name="Kautsar S.A."/>
            <person name="Yang D."/>
            <person name="Bader C.D."/>
            <person name="Teijaro C.N."/>
            <person name="Fluegel L."/>
            <person name="Davis C.M."/>
            <person name="Simpson J.R."/>
            <person name="Lauterbach L."/>
            <person name="Steele A.D."/>
            <person name="Gui C."/>
            <person name="Meng S."/>
            <person name="Li G."/>
            <person name="Viehrig K."/>
            <person name="Ye F."/>
            <person name="Su P."/>
            <person name="Kiefer A.F."/>
            <person name="Nichols A."/>
            <person name="Cepeda A.J."/>
            <person name="Yan W."/>
            <person name="Fan B."/>
            <person name="Jiang Y."/>
            <person name="Adhikari A."/>
            <person name="Zheng C.-J."/>
            <person name="Schuster L."/>
            <person name="Cowan T.M."/>
            <person name="Smanski M.J."/>
            <person name="Chevrette M.G."/>
            <person name="De Carvalho L.P.S."/>
            <person name="Shen B."/>
        </authorList>
    </citation>
    <scope>NUCLEOTIDE SEQUENCE [LARGE SCALE GENOMIC DNA]</scope>
    <source>
        <strain evidence="2 3">NPDC001390</strain>
    </source>
</reference>
<dbReference type="Proteomes" id="UP001602058">
    <property type="component" value="Unassembled WGS sequence"/>
</dbReference>
<name>A0ABW6UCB2_9ACTN</name>
<evidence type="ECO:0000313" key="2">
    <source>
        <dbReference type="EMBL" id="MFF4520189.1"/>
    </source>
</evidence>
<organism evidence="2 3">
    <name type="scientific">Streptomyces bluensis</name>
    <dbReference type="NCBI Taxonomy" id="33897"/>
    <lineage>
        <taxon>Bacteria</taxon>
        <taxon>Bacillati</taxon>
        <taxon>Actinomycetota</taxon>
        <taxon>Actinomycetes</taxon>
        <taxon>Kitasatosporales</taxon>
        <taxon>Streptomycetaceae</taxon>
        <taxon>Streptomyces</taxon>
    </lineage>
</organism>
<evidence type="ECO:0000313" key="3">
    <source>
        <dbReference type="Proteomes" id="UP001602058"/>
    </source>
</evidence>
<keyword evidence="1" id="KW-0812">Transmembrane</keyword>
<protein>
    <submittedName>
        <fullName evidence="2">Uncharacterized protein</fullName>
    </submittedName>
</protein>
<keyword evidence="1" id="KW-0472">Membrane</keyword>
<dbReference type="RefSeq" id="WP_351081975.1">
    <property type="nucleotide sequence ID" value="NZ_JBEOZG010000015.1"/>
</dbReference>